<evidence type="ECO:0000256" key="1">
    <source>
        <dbReference type="SAM" id="MobiDB-lite"/>
    </source>
</evidence>
<proteinExistence type="predicted"/>
<protein>
    <recommendedName>
        <fullName evidence="4">DUF2628 domain-containing protein</fullName>
    </recommendedName>
</protein>
<name>A0ABW6VDR5_MICFU</name>
<evidence type="ECO:0000313" key="3">
    <source>
        <dbReference type="Proteomes" id="UP001602119"/>
    </source>
</evidence>
<evidence type="ECO:0008006" key="4">
    <source>
        <dbReference type="Google" id="ProtNLM"/>
    </source>
</evidence>
<comment type="caution">
    <text evidence="2">The sequence shown here is derived from an EMBL/GenBank/DDBJ whole genome shotgun (WGS) entry which is preliminary data.</text>
</comment>
<keyword evidence="3" id="KW-1185">Reference proteome</keyword>
<feature type="compositionally biased region" description="Low complexity" evidence="1">
    <location>
        <begin position="1"/>
        <end position="16"/>
    </location>
</feature>
<dbReference type="Proteomes" id="UP001602119">
    <property type="component" value="Unassembled WGS sequence"/>
</dbReference>
<sequence length="151" mass="16768">MTDDTSVVDPTTDLPGEQPPPQDTPEQEDAPQAPPAKTTSNPLRLWWDLAVENWRNRATKDLGFWGVQPPSLGSLVRYYTSDVWVPKTAFPIVDGIFRWGGRLYGFTFGLLGTLAARALEWTTNRPTHFFAALAVFLIVKANLTTFFGQAG</sequence>
<dbReference type="RefSeq" id="WP_387345919.1">
    <property type="nucleotide sequence ID" value="NZ_JBIAXI010000024.1"/>
</dbReference>
<dbReference type="EMBL" id="JBIAXI010000024">
    <property type="protein sequence ID" value="MFF4777484.1"/>
    <property type="molecule type" value="Genomic_DNA"/>
</dbReference>
<feature type="region of interest" description="Disordered" evidence="1">
    <location>
        <begin position="1"/>
        <end position="40"/>
    </location>
</feature>
<organism evidence="2 3">
    <name type="scientific">Microtetraspora fusca</name>
    <dbReference type="NCBI Taxonomy" id="1997"/>
    <lineage>
        <taxon>Bacteria</taxon>
        <taxon>Bacillati</taxon>
        <taxon>Actinomycetota</taxon>
        <taxon>Actinomycetes</taxon>
        <taxon>Streptosporangiales</taxon>
        <taxon>Streptosporangiaceae</taxon>
        <taxon>Microtetraspora</taxon>
    </lineage>
</organism>
<evidence type="ECO:0000313" key="2">
    <source>
        <dbReference type="EMBL" id="MFF4777484.1"/>
    </source>
</evidence>
<reference evidence="2 3" key="1">
    <citation type="submission" date="2024-10" db="EMBL/GenBank/DDBJ databases">
        <title>The Natural Products Discovery Center: Release of the First 8490 Sequenced Strains for Exploring Actinobacteria Biosynthetic Diversity.</title>
        <authorList>
            <person name="Kalkreuter E."/>
            <person name="Kautsar S.A."/>
            <person name="Yang D."/>
            <person name="Bader C.D."/>
            <person name="Teijaro C.N."/>
            <person name="Fluegel L."/>
            <person name="Davis C.M."/>
            <person name="Simpson J.R."/>
            <person name="Lauterbach L."/>
            <person name="Steele A.D."/>
            <person name="Gui C."/>
            <person name="Meng S."/>
            <person name="Li G."/>
            <person name="Viehrig K."/>
            <person name="Ye F."/>
            <person name="Su P."/>
            <person name="Kiefer A.F."/>
            <person name="Nichols A."/>
            <person name="Cepeda A.J."/>
            <person name="Yan W."/>
            <person name="Fan B."/>
            <person name="Jiang Y."/>
            <person name="Adhikari A."/>
            <person name="Zheng C.-J."/>
            <person name="Schuster L."/>
            <person name="Cowan T.M."/>
            <person name="Smanski M.J."/>
            <person name="Chevrette M.G."/>
            <person name="De Carvalho L.P.S."/>
            <person name="Shen B."/>
        </authorList>
    </citation>
    <scope>NUCLEOTIDE SEQUENCE [LARGE SCALE GENOMIC DNA]</scope>
    <source>
        <strain evidence="2 3">NPDC001281</strain>
    </source>
</reference>
<gene>
    <name evidence="2" type="ORF">ACFY05_31975</name>
</gene>
<accession>A0ABW6VDR5</accession>